<dbReference type="Proteomes" id="UP000031036">
    <property type="component" value="Unassembled WGS sequence"/>
</dbReference>
<feature type="compositionally biased region" description="Low complexity" evidence="1">
    <location>
        <begin position="106"/>
        <end position="137"/>
    </location>
</feature>
<keyword evidence="4" id="KW-1185">Reference proteome</keyword>
<evidence type="ECO:0000313" key="3">
    <source>
        <dbReference type="EMBL" id="KHN84470.1"/>
    </source>
</evidence>
<dbReference type="AlphaFoldDB" id="A0A0B2VU20"/>
<name>A0A0B2VU20_TOXCA</name>
<reference evidence="3 4" key="1">
    <citation type="submission" date="2014-11" db="EMBL/GenBank/DDBJ databases">
        <title>Genetic blueprint of the zoonotic pathogen Toxocara canis.</title>
        <authorList>
            <person name="Zhu X.-Q."/>
            <person name="Korhonen P.K."/>
            <person name="Cai H."/>
            <person name="Young N.D."/>
            <person name="Nejsum P."/>
            <person name="von Samson-Himmelstjerna G."/>
            <person name="Boag P.R."/>
            <person name="Tan P."/>
            <person name="Li Q."/>
            <person name="Min J."/>
            <person name="Yang Y."/>
            <person name="Wang X."/>
            <person name="Fang X."/>
            <person name="Hall R.S."/>
            <person name="Hofmann A."/>
            <person name="Sternberg P.W."/>
            <person name="Jex A.R."/>
            <person name="Gasser R.B."/>
        </authorList>
    </citation>
    <scope>NUCLEOTIDE SEQUENCE [LARGE SCALE GENOMIC DNA]</scope>
    <source>
        <strain evidence="3">PN_DK_2014</strain>
    </source>
</reference>
<proteinExistence type="predicted"/>
<evidence type="ECO:0000313" key="4">
    <source>
        <dbReference type="Proteomes" id="UP000031036"/>
    </source>
</evidence>
<evidence type="ECO:0000256" key="2">
    <source>
        <dbReference type="SAM" id="Phobius"/>
    </source>
</evidence>
<feature type="transmembrane region" description="Helical" evidence="2">
    <location>
        <begin position="38"/>
        <end position="61"/>
    </location>
</feature>
<sequence>MPFDLVGDRLHFFGPVSESINGTAVNPIKSLREDIRKLEIVICLSTAAIILIIVLDFILFLHRIEFLPLSIWDISIDKKEDNENLASKLSSPDDQMRTNNVKVNVEESSSTSDTSTTSSSTESRSVSSSDPTSPESLSSLINTLSYGSLAQNQSKCLPTRQNEEIYDPCFWLLAHSTNEQTRITRVSINSSEVPFTANRSAIDSDHICDSALSTAIRTTTSESQSYPSDSSERCTRSSSRSSHLSL</sequence>
<feature type="region of interest" description="Disordered" evidence="1">
    <location>
        <begin position="218"/>
        <end position="246"/>
    </location>
</feature>
<keyword evidence="2" id="KW-0812">Transmembrane</keyword>
<feature type="compositionally biased region" description="Low complexity" evidence="1">
    <location>
        <begin position="236"/>
        <end position="246"/>
    </location>
</feature>
<feature type="compositionally biased region" description="Polar residues" evidence="1">
    <location>
        <begin position="85"/>
        <end position="102"/>
    </location>
</feature>
<protein>
    <submittedName>
        <fullName evidence="3">Uncharacterized protein</fullName>
    </submittedName>
</protein>
<keyword evidence="2" id="KW-1133">Transmembrane helix</keyword>
<feature type="region of interest" description="Disordered" evidence="1">
    <location>
        <begin position="85"/>
        <end position="137"/>
    </location>
</feature>
<organism evidence="3 4">
    <name type="scientific">Toxocara canis</name>
    <name type="common">Canine roundworm</name>
    <dbReference type="NCBI Taxonomy" id="6265"/>
    <lineage>
        <taxon>Eukaryota</taxon>
        <taxon>Metazoa</taxon>
        <taxon>Ecdysozoa</taxon>
        <taxon>Nematoda</taxon>
        <taxon>Chromadorea</taxon>
        <taxon>Rhabditida</taxon>
        <taxon>Spirurina</taxon>
        <taxon>Ascaridomorpha</taxon>
        <taxon>Ascaridoidea</taxon>
        <taxon>Toxocaridae</taxon>
        <taxon>Toxocara</taxon>
    </lineage>
</organism>
<evidence type="ECO:0000256" key="1">
    <source>
        <dbReference type="SAM" id="MobiDB-lite"/>
    </source>
</evidence>
<comment type="caution">
    <text evidence="3">The sequence shown here is derived from an EMBL/GenBank/DDBJ whole genome shotgun (WGS) entry which is preliminary data.</text>
</comment>
<dbReference type="EMBL" id="JPKZ01000985">
    <property type="protein sequence ID" value="KHN84470.1"/>
    <property type="molecule type" value="Genomic_DNA"/>
</dbReference>
<gene>
    <name evidence="3" type="ORF">Tcan_15555</name>
</gene>
<keyword evidence="2" id="KW-0472">Membrane</keyword>
<accession>A0A0B2VU20</accession>